<dbReference type="OrthoDB" id="5453542at2"/>
<dbReference type="EMBL" id="CP003360">
    <property type="protein sequence ID" value="AFM24787.1"/>
    <property type="molecule type" value="Genomic_DNA"/>
</dbReference>
<feature type="repeat" description="TPR" evidence="3">
    <location>
        <begin position="45"/>
        <end position="78"/>
    </location>
</feature>
<dbReference type="AlphaFoldDB" id="I4C5E6"/>
<dbReference type="STRING" id="706587.Desti_2088"/>
<dbReference type="Pfam" id="PF13432">
    <property type="entry name" value="TPR_16"/>
    <property type="match status" value="2"/>
</dbReference>
<dbReference type="SMART" id="SM00028">
    <property type="entry name" value="TPR"/>
    <property type="match status" value="6"/>
</dbReference>
<evidence type="ECO:0000256" key="2">
    <source>
        <dbReference type="ARBA" id="ARBA00022803"/>
    </source>
</evidence>
<name>I4C5E6_DESTA</name>
<keyword evidence="1" id="KW-0677">Repeat</keyword>
<sequence length="305" mass="34831">MPTLAQDDVDPQELVGRAQRAFSEGSYRESLDLYSRALNKNPSQSSLYAERGEVFEMLNQPQKAIDDYRKALHFDPSNRDAMKRLAGMYEQKPATFAEALQLYRRALNGETNTESKNQLLTSIAILQNRLQPEDASAVRCWHLGNQAVLRGDYTAAESLYTKAIALDPMMFQAYYSRGLLNSKADRFAEALGDFEQTVRISPTLRGAYVQKGLANLRLGNAEAARRDFEEAARVDPRDPNALYHFAVVLEERQDYDAALEKCHEALGRRPDHELRKSIQEKISRLELRRRSQPASKRTRHPRALW</sequence>
<dbReference type="KEGG" id="dti:Desti_2088"/>
<dbReference type="Gene3D" id="1.25.40.10">
    <property type="entry name" value="Tetratricopeptide repeat domain"/>
    <property type="match status" value="3"/>
</dbReference>
<dbReference type="PROSITE" id="PS50005">
    <property type="entry name" value="TPR"/>
    <property type="match status" value="5"/>
</dbReference>
<dbReference type="Proteomes" id="UP000006055">
    <property type="component" value="Chromosome"/>
</dbReference>
<feature type="region of interest" description="Disordered" evidence="4">
    <location>
        <begin position="286"/>
        <end position="305"/>
    </location>
</feature>
<dbReference type="PANTHER" id="PTHR44858:SF1">
    <property type="entry name" value="UDP-N-ACETYLGLUCOSAMINE--PEPTIDE N-ACETYLGLUCOSAMINYLTRANSFERASE SPINDLY-RELATED"/>
    <property type="match status" value="1"/>
</dbReference>
<organism evidence="5 6">
    <name type="scientific">Desulfomonile tiedjei (strain ATCC 49306 / DSM 6799 / DCB-1)</name>
    <dbReference type="NCBI Taxonomy" id="706587"/>
    <lineage>
        <taxon>Bacteria</taxon>
        <taxon>Pseudomonadati</taxon>
        <taxon>Thermodesulfobacteriota</taxon>
        <taxon>Desulfomonilia</taxon>
        <taxon>Desulfomonilales</taxon>
        <taxon>Desulfomonilaceae</taxon>
        <taxon>Desulfomonile</taxon>
    </lineage>
</organism>
<accession>I4C5E6</accession>
<gene>
    <name evidence="5" type="ordered locus">Desti_2088</name>
</gene>
<dbReference type="RefSeq" id="WP_014809931.1">
    <property type="nucleotide sequence ID" value="NC_018025.1"/>
</dbReference>
<feature type="compositionally biased region" description="Basic residues" evidence="4">
    <location>
        <begin position="296"/>
        <end position="305"/>
    </location>
</feature>
<dbReference type="InterPro" id="IPR050498">
    <property type="entry name" value="Ycf3"/>
</dbReference>
<proteinExistence type="predicted"/>
<protein>
    <submittedName>
        <fullName evidence="5">Tetratricopeptide repeat protein</fullName>
    </submittedName>
</protein>
<keyword evidence="6" id="KW-1185">Reference proteome</keyword>
<dbReference type="InterPro" id="IPR019734">
    <property type="entry name" value="TPR_rpt"/>
</dbReference>
<feature type="repeat" description="TPR" evidence="3">
    <location>
        <begin position="239"/>
        <end position="272"/>
    </location>
</feature>
<evidence type="ECO:0000313" key="6">
    <source>
        <dbReference type="Proteomes" id="UP000006055"/>
    </source>
</evidence>
<feature type="repeat" description="TPR" evidence="3">
    <location>
        <begin position="205"/>
        <end position="238"/>
    </location>
</feature>
<dbReference type="Pfam" id="PF00515">
    <property type="entry name" value="TPR_1"/>
    <property type="match status" value="1"/>
</dbReference>
<feature type="repeat" description="TPR" evidence="3">
    <location>
        <begin position="171"/>
        <end position="204"/>
    </location>
</feature>
<dbReference type="InterPro" id="IPR011990">
    <property type="entry name" value="TPR-like_helical_dom_sf"/>
</dbReference>
<keyword evidence="2 3" id="KW-0802">TPR repeat</keyword>
<dbReference type="PANTHER" id="PTHR44858">
    <property type="entry name" value="TETRATRICOPEPTIDE REPEAT PROTEIN 6"/>
    <property type="match status" value="1"/>
</dbReference>
<evidence type="ECO:0000256" key="1">
    <source>
        <dbReference type="ARBA" id="ARBA00022737"/>
    </source>
</evidence>
<reference evidence="6" key="1">
    <citation type="submission" date="2012-06" db="EMBL/GenBank/DDBJ databases">
        <title>Complete sequence of chromosome of Desulfomonile tiedjei DSM 6799.</title>
        <authorList>
            <person name="Lucas S."/>
            <person name="Copeland A."/>
            <person name="Lapidus A."/>
            <person name="Glavina del Rio T."/>
            <person name="Dalin E."/>
            <person name="Tice H."/>
            <person name="Bruce D."/>
            <person name="Goodwin L."/>
            <person name="Pitluck S."/>
            <person name="Peters L."/>
            <person name="Ovchinnikova G."/>
            <person name="Zeytun A."/>
            <person name="Lu M."/>
            <person name="Kyrpides N."/>
            <person name="Mavromatis K."/>
            <person name="Ivanova N."/>
            <person name="Brettin T."/>
            <person name="Detter J.C."/>
            <person name="Han C."/>
            <person name="Larimer F."/>
            <person name="Land M."/>
            <person name="Hauser L."/>
            <person name="Markowitz V."/>
            <person name="Cheng J.-F."/>
            <person name="Hugenholtz P."/>
            <person name="Woyke T."/>
            <person name="Wu D."/>
            <person name="Spring S."/>
            <person name="Schroeder M."/>
            <person name="Brambilla E."/>
            <person name="Klenk H.-P."/>
            <person name="Eisen J.A."/>
        </authorList>
    </citation>
    <scope>NUCLEOTIDE SEQUENCE [LARGE SCALE GENOMIC DNA]</scope>
    <source>
        <strain evidence="6">ATCC 49306 / DSM 6799 / DCB-1</strain>
    </source>
</reference>
<evidence type="ECO:0000313" key="5">
    <source>
        <dbReference type="EMBL" id="AFM24787.1"/>
    </source>
</evidence>
<feature type="repeat" description="TPR" evidence="3">
    <location>
        <begin position="11"/>
        <end position="44"/>
    </location>
</feature>
<evidence type="ECO:0000256" key="3">
    <source>
        <dbReference type="PROSITE-ProRule" id="PRU00339"/>
    </source>
</evidence>
<evidence type="ECO:0000256" key="4">
    <source>
        <dbReference type="SAM" id="MobiDB-lite"/>
    </source>
</evidence>
<dbReference type="SUPFAM" id="SSF48452">
    <property type="entry name" value="TPR-like"/>
    <property type="match status" value="2"/>
</dbReference>
<dbReference type="HOGENOM" id="CLU_911308_0_0_7"/>
<dbReference type="eggNOG" id="COG0457">
    <property type="taxonomic scope" value="Bacteria"/>
</dbReference>